<evidence type="ECO:0000313" key="1">
    <source>
        <dbReference type="EMBL" id="KAJ2972331.1"/>
    </source>
</evidence>
<keyword evidence="2" id="KW-1185">Reference proteome</keyword>
<name>A0ACC1N0G9_9HYPO</name>
<organism evidence="1 2">
    <name type="scientific">Zarea fungicola</name>
    <dbReference type="NCBI Taxonomy" id="93591"/>
    <lineage>
        <taxon>Eukaryota</taxon>
        <taxon>Fungi</taxon>
        <taxon>Dikarya</taxon>
        <taxon>Ascomycota</taxon>
        <taxon>Pezizomycotina</taxon>
        <taxon>Sordariomycetes</taxon>
        <taxon>Hypocreomycetidae</taxon>
        <taxon>Hypocreales</taxon>
        <taxon>Cordycipitaceae</taxon>
        <taxon>Zarea</taxon>
    </lineage>
</organism>
<comment type="caution">
    <text evidence="1">The sequence shown here is derived from an EMBL/GenBank/DDBJ whole genome shotgun (WGS) entry which is preliminary data.</text>
</comment>
<reference evidence="1" key="1">
    <citation type="submission" date="2022-08" db="EMBL/GenBank/DDBJ databases">
        <title>Genome Sequence of Lecanicillium fungicola.</title>
        <authorList>
            <person name="Buettner E."/>
        </authorList>
    </citation>
    <scope>NUCLEOTIDE SEQUENCE</scope>
    <source>
        <strain evidence="1">Babe33</strain>
    </source>
</reference>
<accession>A0ACC1N0G9</accession>
<proteinExistence type="predicted"/>
<gene>
    <name evidence="1" type="ORF">NQ176_g7220</name>
</gene>
<dbReference type="Proteomes" id="UP001143910">
    <property type="component" value="Unassembled WGS sequence"/>
</dbReference>
<protein>
    <submittedName>
        <fullName evidence="1">Uncharacterized protein</fullName>
    </submittedName>
</protein>
<sequence length="145" mass="15744">MVGANRTTDIVKDEALAASIPCPDDESRVFDTEEYDPYVVHARLTLDGGKTVITDSAWPDPIKFLDMADRGVSFEVSDVDGQVAVSAQRPVKGFVFEEVEGLKLSENGFDLVPGEKQIVKVSGPLKPSELLWTHIEASGPSLKIV</sequence>
<evidence type="ECO:0000313" key="2">
    <source>
        <dbReference type="Proteomes" id="UP001143910"/>
    </source>
</evidence>
<dbReference type="EMBL" id="JANJQO010001170">
    <property type="protein sequence ID" value="KAJ2972331.1"/>
    <property type="molecule type" value="Genomic_DNA"/>
</dbReference>